<dbReference type="InterPro" id="IPR012337">
    <property type="entry name" value="RNaseH-like_sf"/>
</dbReference>
<proteinExistence type="predicted"/>
<protein>
    <recommendedName>
        <fullName evidence="1">HAT C-terminal dimerisation domain-containing protein</fullName>
    </recommendedName>
</protein>
<evidence type="ECO:0000259" key="1">
    <source>
        <dbReference type="Pfam" id="PF05699"/>
    </source>
</evidence>
<dbReference type="SUPFAM" id="SSF53098">
    <property type="entry name" value="Ribonuclease H-like"/>
    <property type="match status" value="1"/>
</dbReference>
<dbReference type="Pfam" id="PF05699">
    <property type="entry name" value="Dimer_Tnp_hAT"/>
    <property type="match status" value="1"/>
</dbReference>
<dbReference type="Proteomes" id="UP001159042">
    <property type="component" value="Unassembled WGS sequence"/>
</dbReference>
<evidence type="ECO:0000313" key="2">
    <source>
        <dbReference type="EMBL" id="KAJ8913412.1"/>
    </source>
</evidence>
<evidence type="ECO:0000313" key="3">
    <source>
        <dbReference type="Proteomes" id="UP001159042"/>
    </source>
</evidence>
<sequence length="80" mass="9107">MFPFLKHFVSGLFSLPHSSAAAERIFSGVSILKSKLRNRLEIDTLNDILHCKEMLGENLCYTWQPTGKGYRLGTYCNINI</sequence>
<feature type="domain" description="HAT C-terminal dimerisation" evidence="1">
    <location>
        <begin position="2"/>
        <end position="51"/>
    </location>
</feature>
<dbReference type="AlphaFoldDB" id="A0AAV8VGI3"/>
<organism evidence="2 3">
    <name type="scientific">Exocentrus adspersus</name>
    <dbReference type="NCBI Taxonomy" id="1586481"/>
    <lineage>
        <taxon>Eukaryota</taxon>
        <taxon>Metazoa</taxon>
        <taxon>Ecdysozoa</taxon>
        <taxon>Arthropoda</taxon>
        <taxon>Hexapoda</taxon>
        <taxon>Insecta</taxon>
        <taxon>Pterygota</taxon>
        <taxon>Neoptera</taxon>
        <taxon>Endopterygota</taxon>
        <taxon>Coleoptera</taxon>
        <taxon>Polyphaga</taxon>
        <taxon>Cucujiformia</taxon>
        <taxon>Chrysomeloidea</taxon>
        <taxon>Cerambycidae</taxon>
        <taxon>Lamiinae</taxon>
        <taxon>Acanthocinini</taxon>
        <taxon>Exocentrus</taxon>
    </lineage>
</organism>
<dbReference type="InterPro" id="IPR008906">
    <property type="entry name" value="HATC_C_dom"/>
</dbReference>
<dbReference type="EMBL" id="JANEYG010000095">
    <property type="protein sequence ID" value="KAJ8913412.1"/>
    <property type="molecule type" value="Genomic_DNA"/>
</dbReference>
<name>A0AAV8VGI3_9CUCU</name>
<accession>A0AAV8VGI3</accession>
<dbReference type="GO" id="GO:0046983">
    <property type="term" value="F:protein dimerization activity"/>
    <property type="evidence" value="ECO:0007669"/>
    <property type="project" value="InterPro"/>
</dbReference>
<reference evidence="2 3" key="1">
    <citation type="journal article" date="2023" name="Insect Mol. Biol.">
        <title>Genome sequencing provides insights into the evolution of gene families encoding plant cell wall-degrading enzymes in longhorned beetles.</title>
        <authorList>
            <person name="Shin N.R."/>
            <person name="Okamura Y."/>
            <person name="Kirsch R."/>
            <person name="Pauchet Y."/>
        </authorList>
    </citation>
    <scope>NUCLEOTIDE SEQUENCE [LARGE SCALE GENOMIC DNA]</scope>
    <source>
        <strain evidence="2">EAD_L_NR</strain>
    </source>
</reference>
<comment type="caution">
    <text evidence="2">The sequence shown here is derived from an EMBL/GenBank/DDBJ whole genome shotgun (WGS) entry which is preliminary data.</text>
</comment>
<keyword evidence="3" id="KW-1185">Reference proteome</keyword>
<gene>
    <name evidence="2" type="ORF">NQ315_008805</name>
</gene>